<organism evidence="6 7">
    <name type="scientific">Candidatus Polarisedimenticola svalbardensis</name>
    <dbReference type="NCBI Taxonomy" id="2886004"/>
    <lineage>
        <taxon>Bacteria</taxon>
        <taxon>Pseudomonadati</taxon>
        <taxon>Acidobacteriota</taxon>
        <taxon>Candidatus Polarisedimenticolia</taxon>
        <taxon>Candidatus Polarisedimenticolales</taxon>
        <taxon>Candidatus Polarisedimenticolaceae</taxon>
        <taxon>Candidatus Polarisedimenticola</taxon>
    </lineage>
</organism>
<evidence type="ECO:0000259" key="5">
    <source>
        <dbReference type="Pfam" id="PF03358"/>
    </source>
</evidence>
<gene>
    <name evidence="6" type="ORF">IFK94_13320</name>
</gene>
<dbReference type="SUPFAM" id="SSF52218">
    <property type="entry name" value="Flavoproteins"/>
    <property type="match status" value="1"/>
</dbReference>
<feature type="domain" description="NADPH-dependent FMN reductase-like" evidence="5">
    <location>
        <begin position="1"/>
        <end position="143"/>
    </location>
</feature>
<dbReference type="GO" id="GO:0016491">
    <property type="term" value="F:oxidoreductase activity"/>
    <property type="evidence" value="ECO:0007669"/>
    <property type="project" value="UniProtKB-KW"/>
</dbReference>
<evidence type="ECO:0000256" key="1">
    <source>
        <dbReference type="ARBA" id="ARBA00005990"/>
    </source>
</evidence>
<evidence type="ECO:0000256" key="2">
    <source>
        <dbReference type="ARBA" id="ARBA00022630"/>
    </source>
</evidence>
<dbReference type="InterPro" id="IPR051814">
    <property type="entry name" value="NAD(P)H-dep_FMN_reductase"/>
</dbReference>
<dbReference type="Gene3D" id="3.40.50.360">
    <property type="match status" value="1"/>
</dbReference>
<comment type="caution">
    <text evidence="6">The sequence shown here is derived from an EMBL/GenBank/DDBJ whole genome shotgun (WGS) entry which is preliminary data.</text>
</comment>
<reference evidence="6 7" key="1">
    <citation type="submission" date="2020-08" db="EMBL/GenBank/DDBJ databases">
        <title>Acidobacteriota in marine sediments use diverse sulfur dissimilation pathways.</title>
        <authorList>
            <person name="Wasmund K."/>
        </authorList>
    </citation>
    <scope>NUCLEOTIDE SEQUENCE [LARGE SCALE GENOMIC DNA]</scope>
    <source>
        <strain evidence="6">MAG AM4</strain>
    </source>
</reference>
<dbReference type="PANTHER" id="PTHR43408">
    <property type="entry name" value="FMN REDUCTASE (NADPH)"/>
    <property type="match status" value="1"/>
</dbReference>
<evidence type="ECO:0000256" key="3">
    <source>
        <dbReference type="ARBA" id="ARBA00022643"/>
    </source>
</evidence>
<dbReference type="InterPro" id="IPR005025">
    <property type="entry name" value="FMN_Rdtase-like_dom"/>
</dbReference>
<dbReference type="Proteomes" id="UP000648239">
    <property type="component" value="Unassembled WGS sequence"/>
</dbReference>
<protein>
    <submittedName>
        <fullName evidence="6">NAD(P)H-dependent oxidoreductase</fullName>
    </submittedName>
</protein>
<evidence type="ECO:0000256" key="4">
    <source>
        <dbReference type="ARBA" id="ARBA00023002"/>
    </source>
</evidence>
<keyword evidence="2" id="KW-0285">Flavoprotein</keyword>
<dbReference type="InterPro" id="IPR029039">
    <property type="entry name" value="Flavoprotein-like_sf"/>
</dbReference>
<evidence type="ECO:0000313" key="7">
    <source>
        <dbReference type="Proteomes" id="UP000648239"/>
    </source>
</evidence>
<dbReference type="PANTHER" id="PTHR43408:SF2">
    <property type="entry name" value="FMN REDUCTASE (NADPH)"/>
    <property type="match status" value="1"/>
</dbReference>
<name>A0A8J6XYC5_9BACT</name>
<dbReference type="AlphaFoldDB" id="A0A8J6XYC5"/>
<dbReference type="EMBL" id="JACXWD010000059">
    <property type="protein sequence ID" value="MBD3869096.1"/>
    <property type="molecule type" value="Genomic_DNA"/>
</dbReference>
<keyword evidence="3" id="KW-0288">FMN</keyword>
<comment type="similarity">
    <text evidence="1">Belongs to the SsuE family.</text>
</comment>
<keyword evidence="4" id="KW-0560">Oxidoreductase</keyword>
<evidence type="ECO:0000313" key="6">
    <source>
        <dbReference type="EMBL" id="MBD3869096.1"/>
    </source>
</evidence>
<accession>A0A8J6XYC5</accession>
<dbReference type="Pfam" id="PF03358">
    <property type="entry name" value="FMN_red"/>
    <property type="match status" value="1"/>
</dbReference>
<sequence>MNIAVFSCSLNPKSKSRRLAERALARLGGSGADALFIDLAKYSLPPCDGGSAYGDPAAIELKETVKNASAALLAFPVYNYAAGSALKNMMELTGDAWTGKTVGMVCAAGGKGSYMAPMTVANSLMLDFRCVIVPRFVYAIGEDFEGDGAPSEEIGQRVDELADELLRIGTALSG</sequence>
<proteinExistence type="inferred from homology"/>